<dbReference type="PANTHER" id="PTHR46411:SF3">
    <property type="entry name" value="AAA+ ATPASE DOMAIN-CONTAINING PROTEIN"/>
    <property type="match status" value="1"/>
</dbReference>
<dbReference type="AlphaFoldDB" id="A0A8H6XBS0"/>
<dbReference type="SMART" id="SM00382">
    <property type="entry name" value="AAA"/>
    <property type="match status" value="1"/>
</dbReference>
<dbReference type="InterPro" id="IPR003593">
    <property type="entry name" value="AAA+_ATPase"/>
</dbReference>
<protein>
    <submittedName>
        <fullName evidence="2">p-loop containing nucleoside triphosphate hydrolase protein</fullName>
    </submittedName>
</protein>
<keyword evidence="2" id="KW-0378">Hydrolase</keyword>
<dbReference type="GO" id="GO:0005524">
    <property type="term" value="F:ATP binding"/>
    <property type="evidence" value="ECO:0007669"/>
    <property type="project" value="InterPro"/>
</dbReference>
<dbReference type="EMBL" id="JACAZI010000021">
    <property type="protein sequence ID" value="KAF7338400.1"/>
    <property type="molecule type" value="Genomic_DNA"/>
</dbReference>
<keyword evidence="3" id="KW-1185">Reference proteome</keyword>
<dbReference type="PANTHER" id="PTHR46411">
    <property type="entry name" value="FAMILY ATPASE, PUTATIVE-RELATED"/>
    <property type="match status" value="1"/>
</dbReference>
<reference evidence="2" key="1">
    <citation type="submission" date="2020-05" db="EMBL/GenBank/DDBJ databases">
        <title>Mycena genomes resolve the evolution of fungal bioluminescence.</title>
        <authorList>
            <person name="Tsai I.J."/>
        </authorList>
    </citation>
    <scope>NUCLEOTIDE SEQUENCE</scope>
    <source>
        <strain evidence="2">CCC161011</strain>
    </source>
</reference>
<accession>A0A8H6XBS0</accession>
<dbReference type="Gene3D" id="3.40.50.300">
    <property type="entry name" value="P-loop containing nucleotide triphosphate hydrolases"/>
    <property type="match status" value="1"/>
</dbReference>
<name>A0A8H6XBS0_9AGAR</name>
<feature type="domain" description="AAA+ ATPase" evidence="1">
    <location>
        <begin position="409"/>
        <end position="536"/>
    </location>
</feature>
<dbReference type="GO" id="GO:0016887">
    <property type="term" value="F:ATP hydrolysis activity"/>
    <property type="evidence" value="ECO:0007669"/>
    <property type="project" value="InterPro"/>
</dbReference>
<dbReference type="Pfam" id="PF22942">
    <property type="entry name" value="DUF7025"/>
    <property type="match status" value="1"/>
</dbReference>
<evidence type="ECO:0000313" key="3">
    <source>
        <dbReference type="Proteomes" id="UP000620124"/>
    </source>
</evidence>
<dbReference type="OrthoDB" id="10042665at2759"/>
<dbReference type="SUPFAM" id="SSF52540">
    <property type="entry name" value="P-loop containing nucleoside triphosphate hydrolases"/>
    <property type="match status" value="1"/>
</dbReference>
<dbReference type="InterPro" id="IPR003959">
    <property type="entry name" value="ATPase_AAA_core"/>
</dbReference>
<evidence type="ECO:0000313" key="2">
    <source>
        <dbReference type="EMBL" id="KAF7338400.1"/>
    </source>
</evidence>
<dbReference type="InterPro" id="IPR027417">
    <property type="entry name" value="P-loop_NTPase"/>
</dbReference>
<dbReference type="Pfam" id="PF00004">
    <property type="entry name" value="AAA"/>
    <property type="match status" value="1"/>
</dbReference>
<evidence type="ECO:0000259" key="1">
    <source>
        <dbReference type="SMART" id="SM00382"/>
    </source>
</evidence>
<sequence>MGETSDTILEAKETGSDELFKKRVAQFDYYYDNRTFSYKLRKSVKQKKEQKTKYAIVIRRQIDSRGRYRSTVLDIKSTDLCSVLLDINKGVEDLELSRAEPTATEALMYYSYPGLLQRLTVEQAKEERNEPLICDIQAGIFYVEQYLGKELKDVEQMVSQREISWDTAWALFFPNSLVYSYHSLTGQQMVLIVRRSEYETHRDDTRYLEVTCDIIDDDGLEFGFAERVFEIDEYSGTRPIATLPVFPLRYHNDSESIYARAVEFGKRFVQLSTHSFHEITGRAFTYLPTPDGPKAEQIFVDGRVMISPSAHVRFCSTASAFPAVHQTLTKDSLTDDQYAICTPVLRGFAFDRKTWGGFSLACLRDVNWNETAFDALVLGEKQKKLIHSLVRQHVKKGTGFDDIIKGKGLGLIGLLAGTPGCGKTLTAEAVAEVTHRPLYVLSAGELGTTPDSVEQKLSSVLELAQMWDAVLLLDEAEVFLTPRNAIDLQRNALVAIFLRQLEYYQGILILTTNMPEQCDHAFESRIHFSVNYPELDFASRKIIWAMFFKRGSIDISDEELCHLALHPINGRQIKNAFSSALTISHANDSLPSTILKDIDVVLSVLNDWQKATRRGPAADVVDLL</sequence>
<organism evidence="2 3">
    <name type="scientific">Mycena venus</name>
    <dbReference type="NCBI Taxonomy" id="2733690"/>
    <lineage>
        <taxon>Eukaryota</taxon>
        <taxon>Fungi</taxon>
        <taxon>Dikarya</taxon>
        <taxon>Basidiomycota</taxon>
        <taxon>Agaricomycotina</taxon>
        <taxon>Agaricomycetes</taxon>
        <taxon>Agaricomycetidae</taxon>
        <taxon>Agaricales</taxon>
        <taxon>Marasmiineae</taxon>
        <taxon>Mycenaceae</taxon>
        <taxon>Mycena</taxon>
    </lineage>
</organism>
<comment type="caution">
    <text evidence="2">The sequence shown here is derived from an EMBL/GenBank/DDBJ whole genome shotgun (WGS) entry which is preliminary data.</text>
</comment>
<dbReference type="InterPro" id="IPR054289">
    <property type="entry name" value="DUF7025"/>
</dbReference>
<dbReference type="Proteomes" id="UP000620124">
    <property type="component" value="Unassembled WGS sequence"/>
</dbReference>
<proteinExistence type="predicted"/>
<gene>
    <name evidence="2" type="ORF">MVEN_02065800</name>
</gene>